<dbReference type="OrthoDB" id="9809920at2"/>
<dbReference type="Gene3D" id="3.40.50.720">
    <property type="entry name" value="NAD(P)-binding Rossmann-like Domain"/>
    <property type="match status" value="1"/>
</dbReference>
<sequence length="292" mass="30734">MTREIRHLVVIGTGLIGGSVALALRRAGCVGRITGVGRSAENLQLAVDLGVIDDFSHDVAQAVADADMVLVSVPVSASADVFRAMAQNLPADAVITDAGSSKQSVMAAAAEYLPNPSRFVPAHPIAGTEESGAGAAFAELFDRHWCILTPDEATDADALARVRSLWEATGSRVMQMDAAAHDEHLAAVSHLPHVAAFALVNAVRKSGGDDPFRFAAGGFRDFTRIASSSPEMWRDIAMCNREALIAKLDALITELGVLRAAVDGGDADCLLTEFAAARAARDAWLLKYGDEL</sequence>
<dbReference type="eggNOG" id="COG0287">
    <property type="taxonomic scope" value="Bacteria"/>
</dbReference>
<dbReference type="STRING" id="314344.AL013_03455"/>
<dbReference type="PANTHER" id="PTHR21363:SF0">
    <property type="entry name" value="PREPHENATE DEHYDROGENASE [NADP(+)]"/>
    <property type="match status" value="1"/>
</dbReference>
<protein>
    <submittedName>
        <fullName evidence="3">Prephenate dehydrogenase</fullName>
    </submittedName>
</protein>
<dbReference type="GO" id="GO:0006571">
    <property type="term" value="P:tyrosine biosynthetic process"/>
    <property type="evidence" value="ECO:0007669"/>
    <property type="project" value="InterPro"/>
</dbReference>
<dbReference type="SUPFAM" id="SSF51735">
    <property type="entry name" value="NAD(P)-binding Rossmann-fold domains"/>
    <property type="match status" value="1"/>
</dbReference>
<dbReference type="InterPro" id="IPR008927">
    <property type="entry name" value="6-PGluconate_DH-like_C_sf"/>
</dbReference>
<name>Q0EYT3_9PROT</name>
<dbReference type="GO" id="GO:0008977">
    <property type="term" value="F:prephenate dehydrogenase (NAD+) activity"/>
    <property type="evidence" value="ECO:0007669"/>
    <property type="project" value="InterPro"/>
</dbReference>
<evidence type="ECO:0000256" key="1">
    <source>
        <dbReference type="ARBA" id="ARBA00023002"/>
    </source>
</evidence>
<dbReference type="RefSeq" id="WP_009849254.1">
    <property type="nucleotide sequence ID" value="NZ_DS022294.1"/>
</dbReference>
<evidence type="ECO:0000313" key="4">
    <source>
        <dbReference type="Proteomes" id="UP000005297"/>
    </source>
</evidence>
<dbReference type="Gene3D" id="1.10.3660.10">
    <property type="entry name" value="6-phosphogluconate dehydrogenase C-terminal like domain"/>
    <property type="match status" value="1"/>
</dbReference>
<keyword evidence="1" id="KW-0560">Oxidoreductase</keyword>
<dbReference type="InterPro" id="IPR036291">
    <property type="entry name" value="NAD(P)-bd_dom_sf"/>
</dbReference>
<dbReference type="Pfam" id="PF02153">
    <property type="entry name" value="PDH_N"/>
    <property type="match status" value="1"/>
</dbReference>
<dbReference type="GO" id="GO:0070403">
    <property type="term" value="F:NAD+ binding"/>
    <property type="evidence" value="ECO:0007669"/>
    <property type="project" value="InterPro"/>
</dbReference>
<keyword evidence="4" id="KW-1185">Reference proteome</keyword>
<dbReference type="InterPro" id="IPR046826">
    <property type="entry name" value="PDH_N"/>
</dbReference>
<proteinExistence type="predicted"/>
<dbReference type="InterPro" id="IPR046825">
    <property type="entry name" value="PDH_C"/>
</dbReference>
<comment type="caution">
    <text evidence="3">The sequence shown here is derived from an EMBL/GenBank/DDBJ whole genome shotgun (WGS) entry which is preliminary data.</text>
</comment>
<reference evidence="3 4" key="1">
    <citation type="submission" date="2006-09" db="EMBL/GenBank/DDBJ databases">
        <authorList>
            <person name="Emerson D."/>
            <person name="Ferriera S."/>
            <person name="Johnson J."/>
            <person name="Kravitz S."/>
            <person name="Halpern A."/>
            <person name="Remington K."/>
            <person name="Beeson K."/>
            <person name="Tran B."/>
            <person name="Rogers Y.-H."/>
            <person name="Friedman R."/>
            <person name="Venter J.C."/>
        </authorList>
    </citation>
    <scope>NUCLEOTIDE SEQUENCE [LARGE SCALE GENOMIC DNA]</scope>
    <source>
        <strain evidence="3 4">PV-1</strain>
    </source>
</reference>
<dbReference type="FunFam" id="3.40.50.720:FF:000208">
    <property type="entry name" value="Prephenate dehydrogenase"/>
    <property type="match status" value="1"/>
</dbReference>
<evidence type="ECO:0000259" key="2">
    <source>
        <dbReference type="PROSITE" id="PS51176"/>
    </source>
</evidence>
<accession>Q0EYT3</accession>
<dbReference type="HOGENOM" id="CLU_055968_0_1_0"/>
<evidence type="ECO:0000313" key="3">
    <source>
        <dbReference type="EMBL" id="EAU54474.1"/>
    </source>
</evidence>
<dbReference type="InterPro" id="IPR003099">
    <property type="entry name" value="Prephen_DH"/>
</dbReference>
<dbReference type="InterPro" id="IPR050812">
    <property type="entry name" value="Preph/Arog_dehydrog"/>
</dbReference>
<dbReference type="GO" id="GO:0004665">
    <property type="term" value="F:prephenate dehydrogenase (NADP+) activity"/>
    <property type="evidence" value="ECO:0007669"/>
    <property type="project" value="InterPro"/>
</dbReference>
<dbReference type="Pfam" id="PF20463">
    <property type="entry name" value="PDH_C"/>
    <property type="match status" value="1"/>
</dbReference>
<dbReference type="InParanoid" id="Q0EYT3"/>
<dbReference type="SUPFAM" id="SSF48179">
    <property type="entry name" value="6-phosphogluconate dehydrogenase C-terminal domain-like"/>
    <property type="match status" value="1"/>
</dbReference>
<dbReference type="PROSITE" id="PS51176">
    <property type="entry name" value="PDH_ADH"/>
    <property type="match status" value="1"/>
</dbReference>
<dbReference type="AlphaFoldDB" id="Q0EYT3"/>
<organism evidence="3 4">
    <name type="scientific">Mariprofundus ferrooxydans PV-1</name>
    <dbReference type="NCBI Taxonomy" id="314345"/>
    <lineage>
        <taxon>Bacteria</taxon>
        <taxon>Pseudomonadati</taxon>
        <taxon>Pseudomonadota</taxon>
        <taxon>Candidatius Mariprofundia</taxon>
        <taxon>Mariprofundales</taxon>
        <taxon>Mariprofundaceae</taxon>
        <taxon>Mariprofundus</taxon>
    </lineage>
</organism>
<dbReference type="Proteomes" id="UP000005297">
    <property type="component" value="Unassembled WGS sequence"/>
</dbReference>
<feature type="domain" description="Prephenate/arogenate dehydrogenase" evidence="2">
    <location>
        <begin position="6"/>
        <end position="292"/>
    </location>
</feature>
<gene>
    <name evidence="3" type="ORF">SPV1_08651</name>
</gene>
<dbReference type="EMBL" id="AATS01000008">
    <property type="protein sequence ID" value="EAU54474.1"/>
    <property type="molecule type" value="Genomic_DNA"/>
</dbReference>
<dbReference type="PANTHER" id="PTHR21363">
    <property type="entry name" value="PREPHENATE DEHYDROGENASE"/>
    <property type="match status" value="1"/>
</dbReference>